<proteinExistence type="predicted"/>
<dbReference type="InParanoid" id="A0A4S2MXL9"/>
<keyword evidence="3" id="KW-1185">Reference proteome</keyword>
<reference evidence="2 3" key="1">
    <citation type="submission" date="2019-04" db="EMBL/GenBank/DDBJ databases">
        <title>Comparative genomics and transcriptomics to analyze fruiting body development in filamentous ascomycetes.</title>
        <authorList>
            <consortium name="DOE Joint Genome Institute"/>
            <person name="Lutkenhaus R."/>
            <person name="Traeger S."/>
            <person name="Breuer J."/>
            <person name="Kuo A."/>
            <person name="Lipzen A."/>
            <person name="Pangilinan J."/>
            <person name="Dilworth D."/>
            <person name="Sandor L."/>
            <person name="Poggeler S."/>
            <person name="Barry K."/>
            <person name="Grigoriev I.V."/>
            <person name="Nowrousian M."/>
        </authorList>
    </citation>
    <scope>NUCLEOTIDE SEQUENCE [LARGE SCALE GENOMIC DNA]</scope>
    <source>
        <strain evidence="2 3">CBS 389.68</strain>
    </source>
</reference>
<accession>A0A4S2MXL9</accession>
<dbReference type="AlphaFoldDB" id="A0A4S2MXL9"/>
<dbReference type="Proteomes" id="UP000298138">
    <property type="component" value="Unassembled WGS sequence"/>
</dbReference>
<organism evidence="2 3">
    <name type="scientific">Ascodesmis nigricans</name>
    <dbReference type="NCBI Taxonomy" id="341454"/>
    <lineage>
        <taxon>Eukaryota</taxon>
        <taxon>Fungi</taxon>
        <taxon>Dikarya</taxon>
        <taxon>Ascomycota</taxon>
        <taxon>Pezizomycotina</taxon>
        <taxon>Pezizomycetes</taxon>
        <taxon>Pezizales</taxon>
        <taxon>Ascodesmidaceae</taxon>
        <taxon>Ascodesmis</taxon>
    </lineage>
</organism>
<gene>
    <name evidence="2" type="ORF">EX30DRAFT_261099</name>
</gene>
<evidence type="ECO:0000313" key="3">
    <source>
        <dbReference type="Proteomes" id="UP000298138"/>
    </source>
</evidence>
<evidence type="ECO:0000313" key="2">
    <source>
        <dbReference type="EMBL" id="TGZ81387.1"/>
    </source>
</evidence>
<keyword evidence="1" id="KW-1133">Transmembrane helix</keyword>
<evidence type="ECO:0000256" key="1">
    <source>
        <dbReference type="SAM" id="Phobius"/>
    </source>
</evidence>
<feature type="transmembrane region" description="Helical" evidence="1">
    <location>
        <begin position="24"/>
        <end position="41"/>
    </location>
</feature>
<protein>
    <submittedName>
        <fullName evidence="2">Uncharacterized protein</fullName>
    </submittedName>
</protein>
<keyword evidence="1" id="KW-0812">Transmembrane</keyword>
<name>A0A4S2MXL9_9PEZI</name>
<sequence length="122" mass="13783">MANDGETRHQRPPSAIWATHHPPLFLYLFLYLSLLWCRSLLNNKPKHLCEVSIISLAGVHHFANWKEQGHNEYFISKDTFAAAGKQRGGARSRQCMSSLSSLNNFTLVSRACFEAANINNPI</sequence>
<dbReference type="EMBL" id="ML220119">
    <property type="protein sequence ID" value="TGZ81387.1"/>
    <property type="molecule type" value="Genomic_DNA"/>
</dbReference>
<keyword evidence="1" id="KW-0472">Membrane</keyword>